<dbReference type="RefSeq" id="WP_092866688.1">
    <property type="nucleotide sequence ID" value="NZ_FPCH01000002.1"/>
</dbReference>
<gene>
    <name evidence="1" type="ORF">SAMN04488557_1497</name>
</gene>
<keyword evidence="2" id="KW-1185">Reference proteome</keyword>
<sequence>MHRYVNLLIVLAFAVRSFLPVGFMLTATTAHGGPVEIVICTGHGPQNLILDDKGVPQPAKPPIADNSTCPYAPVGAVAINHETPHLLSHTVRYASVTYAIATEISRATPKPGAQSARGPPSSLT</sequence>
<name>A0A1I7NBU8_9HYPH</name>
<evidence type="ECO:0000313" key="2">
    <source>
        <dbReference type="Proteomes" id="UP000199423"/>
    </source>
</evidence>
<protein>
    <recommendedName>
        <fullName evidence="3">DUF2946 domain-containing protein</fullName>
    </recommendedName>
</protein>
<dbReference type="STRING" id="51670.SAMN04488557_1497"/>
<organism evidence="1 2">
    <name type="scientific">Hyphomicrobium facile</name>
    <dbReference type="NCBI Taxonomy" id="51670"/>
    <lineage>
        <taxon>Bacteria</taxon>
        <taxon>Pseudomonadati</taxon>
        <taxon>Pseudomonadota</taxon>
        <taxon>Alphaproteobacteria</taxon>
        <taxon>Hyphomicrobiales</taxon>
        <taxon>Hyphomicrobiaceae</taxon>
        <taxon>Hyphomicrobium</taxon>
    </lineage>
</organism>
<evidence type="ECO:0000313" key="1">
    <source>
        <dbReference type="EMBL" id="SFV32145.1"/>
    </source>
</evidence>
<reference evidence="2" key="1">
    <citation type="submission" date="2016-10" db="EMBL/GenBank/DDBJ databases">
        <authorList>
            <person name="Varghese N."/>
            <person name="Submissions S."/>
        </authorList>
    </citation>
    <scope>NUCLEOTIDE SEQUENCE [LARGE SCALE GENOMIC DNA]</scope>
    <source>
        <strain evidence="2">DSM 1565</strain>
    </source>
</reference>
<accession>A0A1I7NBU8</accession>
<dbReference type="AlphaFoldDB" id="A0A1I7NBU8"/>
<evidence type="ECO:0008006" key="3">
    <source>
        <dbReference type="Google" id="ProtNLM"/>
    </source>
</evidence>
<proteinExistence type="predicted"/>
<dbReference type="OrthoDB" id="7932573at2"/>
<dbReference type="Proteomes" id="UP000199423">
    <property type="component" value="Unassembled WGS sequence"/>
</dbReference>
<dbReference type="EMBL" id="FPCH01000002">
    <property type="protein sequence ID" value="SFV32145.1"/>
    <property type="molecule type" value="Genomic_DNA"/>
</dbReference>